<dbReference type="GO" id="GO:0004148">
    <property type="term" value="F:dihydrolipoyl dehydrogenase (NADH) activity"/>
    <property type="evidence" value="ECO:0007669"/>
    <property type="project" value="TreeGrafter"/>
</dbReference>
<dbReference type="InterPro" id="IPR004099">
    <property type="entry name" value="Pyr_nucl-diS_OxRdtase_dimer"/>
</dbReference>
<evidence type="ECO:0000256" key="2">
    <source>
        <dbReference type="ARBA" id="ARBA00004496"/>
    </source>
</evidence>
<comment type="similarity">
    <text evidence="3">Belongs to the class-I pyridine nucleotide-disulfide oxidoreductase family.</text>
</comment>
<evidence type="ECO:0000256" key="9">
    <source>
        <dbReference type="ARBA" id="ARBA00022857"/>
    </source>
</evidence>
<keyword evidence="10" id="KW-0560">Oxidoreductase</keyword>
<evidence type="ECO:0000256" key="12">
    <source>
        <dbReference type="ARBA" id="ARBA00031183"/>
    </source>
</evidence>
<keyword evidence="13" id="KW-0547">Nucleotide-binding</keyword>
<evidence type="ECO:0000256" key="5">
    <source>
        <dbReference type="ARBA" id="ARBA00016603"/>
    </source>
</evidence>
<dbReference type="InterPro" id="IPR036188">
    <property type="entry name" value="FAD/NAD-bd_sf"/>
</dbReference>
<dbReference type="GO" id="GO:0003957">
    <property type="term" value="F:NAD(P)+ transhydrogenase (Si-specific) activity"/>
    <property type="evidence" value="ECO:0007669"/>
    <property type="project" value="UniProtKB-EC"/>
</dbReference>
<gene>
    <name evidence="17" type="ORF">AIN02nite_12910</name>
</gene>
<evidence type="ECO:0000313" key="17">
    <source>
        <dbReference type="EMBL" id="GEN03266.1"/>
    </source>
</evidence>
<evidence type="ECO:0000256" key="8">
    <source>
        <dbReference type="ARBA" id="ARBA00022827"/>
    </source>
</evidence>
<evidence type="ECO:0000256" key="13">
    <source>
        <dbReference type="PIRSR" id="PIRSR000350-3"/>
    </source>
</evidence>
<keyword evidence="11 13" id="KW-0520">NAD</keyword>
<evidence type="ECO:0000256" key="11">
    <source>
        <dbReference type="ARBA" id="ARBA00023027"/>
    </source>
</evidence>
<reference evidence="17 18" key="1">
    <citation type="submission" date="2019-07" db="EMBL/GenBank/DDBJ databases">
        <title>Whole genome shotgun sequence of Acetobacter indonesiensis NBRC 16471.</title>
        <authorList>
            <person name="Hosoyama A."/>
            <person name="Uohara A."/>
            <person name="Ohji S."/>
            <person name="Ichikawa N."/>
        </authorList>
    </citation>
    <scope>NUCLEOTIDE SEQUENCE [LARGE SCALE GENOMIC DNA]</scope>
    <source>
        <strain evidence="17 18">NBRC 16471</strain>
    </source>
</reference>
<dbReference type="EMBL" id="BJXQ01000006">
    <property type="protein sequence ID" value="GEN03266.1"/>
    <property type="molecule type" value="Genomic_DNA"/>
</dbReference>
<feature type="binding site" evidence="13">
    <location>
        <position position="276"/>
    </location>
    <ligand>
        <name>NAD(+)</name>
        <dbReference type="ChEBI" id="CHEBI:57540"/>
    </ligand>
</feature>
<keyword evidence="8 13" id="KW-0274">FAD</keyword>
<evidence type="ECO:0000313" key="18">
    <source>
        <dbReference type="Proteomes" id="UP000321104"/>
    </source>
</evidence>
<evidence type="ECO:0000256" key="7">
    <source>
        <dbReference type="ARBA" id="ARBA00022630"/>
    </source>
</evidence>
<evidence type="ECO:0000256" key="4">
    <source>
        <dbReference type="ARBA" id="ARBA00012772"/>
    </source>
</evidence>
<comment type="function">
    <text evidence="1">Conversion of NADPH, generated by peripheral catabolic pathways, to NADH, which can enter the respiratory chain for energy generation.</text>
</comment>
<feature type="binding site" evidence="13">
    <location>
        <begin position="189"/>
        <end position="196"/>
    </location>
    <ligand>
        <name>NAD(+)</name>
        <dbReference type="ChEBI" id="CHEBI:57540"/>
    </ligand>
</feature>
<dbReference type="NCBIfam" id="NF003585">
    <property type="entry name" value="PRK05249.1"/>
    <property type="match status" value="1"/>
</dbReference>
<dbReference type="AlphaFoldDB" id="A0A6N3T270"/>
<feature type="domain" description="Pyridine nucleotide-disulphide oxidoreductase dimerisation" evidence="15">
    <location>
        <begin position="353"/>
        <end position="460"/>
    </location>
</feature>
<dbReference type="SUPFAM" id="SSF55424">
    <property type="entry name" value="FAD/NAD-linked reductases, dimerisation (C-terminal) domain"/>
    <property type="match status" value="1"/>
</dbReference>
<sequence>MRKTVMTQAYDYDLIVIGSGPSGRRASVQASKFGKSVLVIDRHGQMGGVSVHTGTIPSKTLRETVLNLTGWRERGIYGINYRVKQHIDAQDLGRRVGKTLSDKVDVLEHQFARNGITLMYGSARFRDPHTLEVTDAQGDVQHVTGKSIVIAVGSEPHRPDHIPFDGTCVIDSDGMVKLDKIPRSLVVIGAGVIGIEYATIFSALDVRVTVVDQRDHILDFIDRETVQEFVHQLRERGVNFRLGCTLDSIIMEAGQPVAILDGGRRVRGDLLLYTGGRQGATADLNLAAADLTADSRGRLKVDPDSFQTDVSHIYATGDVIGFPALASTSMEQGRIAACHACGYPVPPAPTYFPYGIYSVPEISTVGLTEEEAQQKKLPYETGIARFRETSRGQIMGETAGFLKIIVCLQTHKLLGVHIVGEAATELIHIGQAVLNFGGSFEYFIEATFNYPTFAEAYKIAALDVWNRMTPRQDGEPPAIAPEALSPERGAEGAAV</sequence>
<accession>A0A6N3T270</accession>
<dbReference type="PIRSF" id="PIRSF000350">
    <property type="entry name" value="Mercury_reductase_MerA"/>
    <property type="match status" value="1"/>
</dbReference>
<feature type="domain" description="FAD/NAD(P)-binding" evidence="16">
    <location>
        <begin position="12"/>
        <end position="333"/>
    </location>
</feature>
<dbReference type="PRINTS" id="PR00411">
    <property type="entry name" value="PNDRDTASEI"/>
</dbReference>
<dbReference type="InterPro" id="IPR016156">
    <property type="entry name" value="FAD/NAD-linked_Rdtase_dimer_sf"/>
</dbReference>
<dbReference type="Gene3D" id="3.30.390.30">
    <property type="match status" value="1"/>
</dbReference>
<feature type="binding site" evidence="13">
    <location>
        <position position="59"/>
    </location>
    <ligand>
        <name>FAD</name>
        <dbReference type="ChEBI" id="CHEBI:57692"/>
    </ligand>
</feature>
<dbReference type="FunFam" id="3.30.390.30:FF:000001">
    <property type="entry name" value="Dihydrolipoyl dehydrogenase"/>
    <property type="match status" value="1"/>
</dbReference>
<keyword evidence="9" id="KW-0521">NADP</keyword>
<name>A0A6N3T270_9PROT</name>
<dbReference type="PANTHER" id="PTHR22912">
    <property type="entry name" value="DISULFIDE OXIDOREDUCTASE"/>
    <property type="match status" value="1"/>
</dbReference>
<organism evidence="17 18">
    <name type="scientific">Acetobacter indonesiensis</name>
    <dbReference type="NCBI Taxonomy" id="104101"/>
    <lineage>
        <taxon>Bacteria</taxon>
        <taxon>Pseudomonadati</taxon>
        <taxon>Pseudomonadota</taxon>
        <taxon>Alphaproteobacteria</taxon>
        <taxon>Acetobacterales</taxon>
        <taxon>Acetobacteraceae</taxon>
        <taxon>Acetobacter</taxon>
    </lineage>
</organism>
<dbReference type="Proteomes" id="UP000321104">
    <property type="component" value="Unassembled WGS sequence"/>
</dbReference>
<dbReference type="GO" id="GO:0006103">
    <property type="term" value="P:2-oxoglutarate metabolic process"/>
    <property type="evidence" value="ECO:0007669"/>
    <property type="project" value="TreeGrafter"/>
</dbReference>
<evidence type="ECO:0000256" key="10">
    <source>
        <dbReference type="ARBA" id="ARBA00023002"/>
    </source>
</evidence>
<dbReference type="GO" id="GO:0050660">
    <property type="term" value="F:flavin adenine dinucleotide binding"/>
    <property type="evidence" value="ECO:0007669"/>
    <property type="project" value="TreeGrafter"/>
</dbReference>
<dbReference type="Gene3D" id="3.50.50.60">
    <property type="entry name" value="FAD/NAD(P)-binding domain"/>
    <property type="match status" value="2"/>
</dbReference>
<comment type="cofactor">
    <cofactor evidence="13">
        <name>FAD</name>
        <dbReference type="ChEBI" id="CHEBI:57692"/>
    </cofactor>
    <text evidence="13">Binds 1 FAD per subunit.</text>
</comment>
<evidence type="ECO:0000256" key="6">
    <source>
        <dbReference type="ARBA" id="ARBA00022490"/>
    </source>
</evidence>
<dbReference type="SUPFAM" id="SSF51905">
    <property type="entry name" value="FAD/NAD(P)-binding domain"/>
    <property type="match status" value="1"/>
</dbReference>
<dbReference type="InterPro" id="IPR023753">
    <property type="entry name" value="FAD/NAD-binding_dom"/>
</dbReference>
<feature type="region of interest" description="Disordered" evidence="14">
    <location>
        <begin position="471"/>
        <end position="495"/>
    </location>
</feature>
<dbReference type="Pfam" id="PF07992">
    <property type="entry name" value="Pyr_redox_2"/>
    <property type="match status" value="1"/>
</dbReference>
<comment type="caution">
    <text evidence="17">The sequence shown here is derived from an EMBL/GenBank/DDBJ whole genome shotgun (WGS) entry which is preliminary data.</text>
</comment>
<dbReference type="PANTHER" id="PTHR22912:SF93">
    <property type="entry name" value="SOLUBLE PYRIDINE NUCLEOTIDE TRANSHYDROGENASE"/>
    <property type="match status" value="1"/>
</dbReference>
<dbReference type="EC" id="1.6.1.1" evidence="4"/>
<keyword evidence="6" id="KW-0963">Cytoplasm</keyword>
<dbReference type="PRINTS" id="PR00368">
    <property type="entry name" value="FADPNR"/>
</dbReference>
<evidence type="ECO:0000259" key="15">
    <source>
        <dbReference type="Pfam" id="PF02852"/>
    </source>
</evidence>
<proteinExistence type="inferred from homology"/>
<evidence type="ECO:0000256" key="1">
    <source>
        <dbReference type="ARBA" id="ARBA00002842"/>
    </source>
</evidence>
<dbReference type="InterPro" id="IPR050151">
    <property type="entry name" value="Class-I_Pyr_Nuc-Dis_Oxidored"/>
</dbReference>
<dbReference type="InterPro" id="IPR001100">
    <property type="entry name" value="Pyr_nuc-diS_OxRdtase"/>
</dbReference>
<dbReference type="GO" id="GO:0005829">
    <property type="term" value="C:cytosol"/>
    <property type="evidence" value="ECO:0007669"/>
    <property type="project" value="TreeGrafter"/>
</dbReference>
<keyword evidence="7" id="KW-0285">Flavoprotein</keyword>
<comment type="subcellular location">
    <subcellularLocation>
        <location evidence="2">Cytoplasm</location>
    </subcellularLocation>
</comment>
<protein>
    <recommendedName>
        <fullName evidence="5">Soluble pyridine nucleotide transhydrogenase</fullName>
        <ecNumber evidence="4">1.6.1.1</ecNumber>
    </recommendedName>
    <alternativeName>
        <fullName evidence="12">NAD(P)(+) transhydrogenase [B-specific]</fullName>
    </alternativeName>
</protein>
<feature type="binding site" evidence="13">
    <location>
        <position position="318"/>
    </location>
    <ligand>
        <name>FAD</name>
        <dbReference type="ChEBI" id="CHEBI:57692"/>
    </ligand>
</feature>
<evidence type="ECO:0000256" key="14">
    <source>
        <dbReference type="SAM" id="MobiDB-lite"/>
    </source>
</evidence>
<evidence type="ECO:0000256" key="3">
    <source>
        <dbReference type="ARBA" id="ARBA00007532"/>
    </source>
</evidence>
<dbReference type="Pfam" id="PF02852">
    <property type="entry name" value="Pyr_redox_dim"/>
    <property type="match status" value="1"/>
</dbReference>
<evidence type="ECO:0000259" key="16">
    <source>
        <dbReference type="Pfam" id="PF07992"/>
    </source>
</evidence>